<keyword evidence="1" id="KW-0472">Membrane</keyword>
<feature type="transmembrane region" description="Helical" evidence="1">
    <location>
        <begin position="216"/>
        <end position="237"/>
    </location>
</feature>
<reference evidence="2 3" key="1">
    <citation type="journal article" date="2016" name="Int. J. Syst. Evol. Microbiol.">
        <title>Pontibacter aydingkolensis sp. nov., isolated from soil of a salt lake.</title>
        <authorList>
            <person name="Osman G."/>
            <person name="Zhang T."/>
            <person name="Lou K."/>
            <person name="Gao Y."/>
            <person name="Chang W."/>
            <person name="Lin Q."/>
            <person name="Yang H.M."/>
            <person name="Huo X.D."/>
            <person name="Wang N."/>
        </authorList>
    </citation>
    <scope>NUCLEOTIDE SEQUENCE [LARGE SCALE GENOMIC DNA]</scope>
    <source>
        <strain evidence="2 3">KACC 19255</strain>
    </source>
</reference>
<feature type="transmembrane region" description="Helical" evidence="1">
    <location>
        <begin position="120"/>
        <end position="138"/>
    </location>
</feature>
<accession>A0ABS7CNP5</accession>
<keyword evidence="3" id="KW-1185">Reference proteome</keyword>
<dbReference type="EMBL" id="JAHYXK010000001">
    <property type="protein sequence ID" value="MBW7465460.1"/>
    <property type="molecule type" value="Genomic_DNA"/>
</dbReference>
<sequence>MLYLILSVLVSATLIFIFKLFQRYNVHTFQAIVVNYTVCILVGLLFPGGSDVLQPGIFTNTWAYAAMALGAIFILTFYLMALSTQKVGVTATSVAAKISLVIPVLFSLLVLRTSLKEYNIINYIGMVAALVAIVLSSIRPRQDSEVKASPAMALLLPFIIFLNSGIADSLINYTNEHYLQAHEASQFTMLTFATSAVAGMLVLVVLLMLKKVKLNFRSIAAGVVLGIPNYFSIYFLIKALTAFGNDGAFLYPINNIGIILVGAVGAVIFFSEKLSKLNLVGIAVAVMAIILISYQEILANLP</sequence>
<dbReference type="InterPro" id="IPR037185">
    <property type="entry name" value="EmrE-like"/>
</dbReference>
<evidence type="ECO:0000313" key="2">
    <source>
        <dbReference type="EMBL" id="MBW7465460.1"/>
    </source>
</evidence>
<dbReference type="RefSeq" id="WP_219875313.1">
    <property type="nucleotide sequence ID" value="NZ_JAHYXK010000001.1"/>
</dbReference>
<evidence type="ECO:0008006" key="4">
    <source>
        <dbReference type="Google" id="ProtNLM"/>
    </source>
</evidence>
<feature type="transmembrane region" description="Helical" evidence="1">
    <location>
        <begin position="6"/>
        <end position="21"/>
    </location>
</feature>
<feature type="transmembrane region" description="Helical" evidence="1">
    <location>
        <begin position="150"/>
        <end position="167"/>
    </location>
</feature>
<comment type="caution">
    <text evidence="2">The sequence shown here is derived from an EMBL/GenBank/DDBJ whole genome shotgun (WGS) entry which is preliminary data.</text>
</comment>
<organism evidence="2 3">
    <name type="scientific">Pontibacter aydingkolensis</name>
    <dbReference type="NCBI Taxonomy" id="1911536"/>
    <lineage>
        <taxon>Bacteria</taxon>
        <taxon>Pseudomonadati</taxon>
        <taxon>Bacteroidota</taxon>
        <taxon>Cytophagia</taxon>
        <taxon>Cytophagales</taxon>
        <taxon>Hymenobacteraceae</taxon>
        <taxon>Pontibacter</taxon>
    </lineage>
</organism>
<dbReference type="SUPFAM" id="SSF103481">
    <property type="entry name" value="Multidrug resistance efflux transporter EmrE"/>
    <property type="match status" value="1"/>
</dbReference>
<evidence type="ECO:0000313" key="3">
    <source>
        <dbReference type="Proteomes" id="UP000813018"/>
    </source>
</evidence>
<name>A0ABS7CNP5_9BACT</name>
<keyword evidence="1" id="KW-1133">Transmembrane helix</keyword>
<feature type="transmembrane region" description="Helical" evidence="1">
    <location>
        <begin position="277"/>
        <end position="294"/>
    </location>
</feature>
<dbReference type="Gene3D" id="1.10.3730.20">
    <property type="match status" value="1"/>
</dbReference>
<dbReference type="Proteomes" id="UP000813018">
    <property type="component" value="Unassembled WGS sequence"/>
</dbReference>
<protein>
    <recommendedName>
        <fullName evidence="4">EamA-like transporter family protein</fullName>
    </recommendedName>
</protein>
<feature type="transmembrane region" description="Helical" evidence="1">
    <location>
        <begin position="94"/>
        <end position="114"/>
    </location>
</feature>
<evidence type="ECO:0000256" key="1">
    <source>
        <dbReference type="SAM" id="Phobius"/>
    </source>
</evidence>
<proteinExistence type="predicted"/>
<feature type="transmembrane region" description="Helical" evidence="1">
    <location>
        <begin position="187"/>
        <end position="209"/>
    </location>
</feature>
<keyword evidence="1" id="KW-0812">Transmembrane</keyword>
<feature type="transmembrane region" description="Helical" evidence="1">
    <location>
        <begin position="33"/>
        <end position="50"/>
    </location>
</feature>
<feature type="transmembrane region" description="Helical" evidence="1">
    <location>
        <begin position="62"/>
        <end position="82"/>
    </location>
</feature>
<feature type="transmembrane region" description="Helical" evidence="1">
    <location>
        <begin position="249"/>
        <end position="270"/>
    </location>
</feature>
<gene>
    <name evidence="2" type="ORF">K0O23_00130</name>
</gene>